<gene>
    <name evidence="2" type="ORF">JCM31826_21120</name>
</gene>
<dbReference type="AlphaFoldDB" id="A0A401XNQ2"/>
<dbReference type="EMBL" id="BHZE01000029">
    <property type="protein sequence ID" value="GCD78630.1"/>
    <property type="molecule type" value="Genomic_DNA"/>
</dbReference>
<reference evidence="2 3" key="1">
    <citation type="submission" date="2018-11" db="EMBL/GenBank/DDBJ databases">
        <title>Schleiferia aggregans sp. nov., a moderately thermophilic heterotrophic bacterium isolated from microbial mats at a terrestrial hot spring.</title>
        <authorList>
            <person name="Iino T."/>
            <person name="Ohkuma M."/>
            <person name="Haruta S."/>
        </authorList>
    </citation>
    <scope>NUCLEOTIDE SEQUENCE [LARGE SCALE GENOMIC DNA]</scope>
    <source>
        <strain evidence="2 3">LA</strain>
    </source>
</reference>
<keyword evidence="1" id="KW-1133">Transmembrane helix</keyword>
<dbReference type="Proteomes" id="UP000286715">
    <property type="component" value="Unassembled WGS sequence"/>
</dbReference>
<name>A0A401XNQ2_9FLAO</name>
<dbReference type="OrthoDB" id="1446203at2"/>
<protein>
    <submittedName>
        <fullName evidence="2">Uncharacterized protein</fullName>
    </submittedName>
</protein>
<evidence type="ECO:0000313" key="2">
    <source>
        <dbReference type="EMBL" id="GCD78630.1"/>
    </source>
</evidence>
<keyword evidence="3" id="KW-1185">Reference proteome</keyword>
<sequence>MSKFIFFRTPKPKGFSYKPLYYDESKERIEKLKKQLSDAESIDAADVNREALRIELRHNIQRLRNTKPRSASMQNIRLLLILMALLFLFWYLLKPVVS</sequence>
<keyword evidence="1" id="KW-0812">Transmembrane</keyword>
<feature type="transmembrane region" description="Helical" evidence="1">
    <location>
        <begin position="76"/>
        <end position="93"/>
    </location>
</feature>
<proteinExistence type="predicted"/>
<evidence type="ECO:0000313" key="3">
    <source>
        <dbReference type="Proteomes" id="UP000286715"/>
    </source>
</evidence>
<evidence type="ECO:0000256" key="1">
    <source>
        <dbReference type="SAM" id="Phobius"/>
    </source>
</evidence>
<accession>A0A401XNQ2</accession>
<comment type="caution">
    <text evidence="2">The sequence shown here is derived from an EMBL/GenBank/DDBJ whole genome shotgun (WGS) entry which is preliminary data.</text>
</comment>
<organism evidence="2 3">
    <name type="scientific">Thermaurantimonas aggregans</name>
    <dbReference type="NCBI Taxonomy" id="2173829"/>
    <lineage>
        <taxon>Bacteria</taxon>
        <taxon>Pseudomonadati</taxon>
        <taxon>Bacteroidota</taxon>
        <taxon>Flavobacteriia</taxon>
        <taxon>Flavobacteriales</taxon>
        <taxon>Schleiferiaceae</taxon>
        <taxon>Thermaurantimonas</taxon>
    </lineage>
</organism>
<dbReference type="RefSeq" id="WP_124398683.1">
    <property type="nucleotide sequence ID" value="NZ_BHZE01000029.1"/>
</dbReference>
<keyword evidence="1" id="KW-0472">Membrane</keyword>